<name>A0A1D8S4U9_9EURY</name>
<dbReference type="GeneID" id="30417750"/>
<dbReference type="KEGG" id="halh:HTSR_1192"/>
<evidence type="ECO:0000313" key="3">
    <source>
        <dbReference type="Proteomes" id="UP000185608"/>
    </source>
</evidence>
<dbReference type="RefSeq" id="WP_070365065.1">
    <property type="nucleotide sequence ID" value="NZ_CP016070.1"/>
</dbReference>
<evidence type="ECO:0000313" key="1">
    <source>
        <dbReference type="EMBL" id="AOW80372.1"/>
    </source>
</evidence>
<dbReference type="SUPFAM" id="SSF52935">
    <property type="entry name" value="PK C-terminal domain-like"/>
    <property type="match status" value="1"/>
</dbReference>
<dbReference type="EMBL" id="CP016804">
    <property type="protein sequence ID" value="APE95675.1"/>
    <property type="molecule type" value="Genomic_DNA"/>
</dbReference>
<gene>
    <name evidence="2" type="ORF">HSR6_1227</name>
    <name evidence="1" type="ORF">HTSR_1192</name>
</gene>
<dbReference type="InterPro" id="IPR036918">
    <property type="entry name" value="Pyrv_Knase_C_sf"/>
</dbReference>
<dbReference type="Proteomes" id="UP000186165">
    <property type="component" value="Chromosome"/>
</dbReference>
<reference evidence="2" key="3">
    <citation type="journal article" date="2017" name="ISME J.">
        <title>Discovery of anaerobic lithoheterotrophic haloarchaea, ubiquitous in hypersaline habitats.</title>
        <authorList>
            <person name="Sorokin D.Y."/>
            <person name="Messina E."/>
            <person name="Smedile F."/>
            <person name="Roman P."/>
            <person name="Damste J.S.S."/>
            <person name="Ciordia S."/>
            <person name="Mena M.C."/>
            <person name="Ferrer M."/>
            <person name="Golyshin P.N."/>
            <person name="Kublanov I.V."/>
            <person name="Samarov N.I."/>
            <person name="Toshchakov S.V."/>
            <person name="La Cono V."/>
            <person name="Yakimov M.M."/>
        </authorList>
    </citation>
    <scope>NUCLEOTIDE SEQUENCE</scope>
    <source>
        <strain evidence="2">HSR6</strain>
    </source>
</reference>
<dbReference type="Gene3D" id="3.40.1380.20">
    <property type="entry name" value="Pyruvate kinase, C-terminal domain"/>
    <property type="match status" value="1"/>
</dbReference>
<protein>
    <submittedName>
        <fullName evidence="1">Uncharacterized protein</fullName>
    </submittedName>
</protein>
<organism evidence="1 3">
    <name type="scientific">Halodesulfurarchaeum formicicum</name>
    <dbReference type="NCBI Taxonomy" id="1873524"/>
    <lineage>
        <taxon>Archaea</taxon>
        <taxon>Methanobacteriati</taxon>
        <taxon>Methanobacteriota</taxon>
        <taxon>Stenosarchaea group</taxon>
        <taxon>Halobacteria</taxon>
        <taxon>Halobacteriales</taxon>
        <taxon>Halobacteriaceae</taxon>
        <taxon>Halodesulfurarchaeum</taxon>
    </lineage>
</organism>
<dbReference type="KEGG" id="hhsr:HSR6_1227"/>
<dbReference type="AlphaFoldDB" id="A0A1D8S4U9"/>
<accession>A0A1D8S4U9</accession>
<evidence type="ECO:0000313" key="4">
    <source>
        <dbReference type="Proteomes" id="UP000186165"/>
    </source>
</evidence>
<dbReference type="EMBL" id="CP016070">
    <property type="protein sequence ID" value="AOW80372.1"/>
    <property type="molecule type" value="Genomic_DNA"/>
</dbReference>
<dbReference type="Proteomes" id="UP000185608">
    <property type="component" value="Chromosome"/>
</dbReference>
<accession>A0A1J1AD22</accession>
<reference evidence="1 3" key="1">
    <citation type="submission" date="2016-06" db="EMBL/GenBank/DDBJ databases">
        <title>Discovery of anaerobic lithoheterotrophic haloarchaeon capable of sulfur respiration by hydrogen and formate.</title>
        <authorList>
            <person name="Sorokin D.Y."/>
            <person name="Kublanov I.V."/>
            <person name="Roman P."/>
            <person name="Sinninghe Damste J.S."/>
            <person name="Golyshin P.N."/>
            <person name="Rojo D."/>
            <person name="Ciordia S."/>
            <person name="Mena Md.C."/>
            <person name="Ferrer M."/>
            <person name="Smedile F."/>
            <person name="Messina E."/>
            <person name="La Cono V."/>
            <person name="Yakimov M.M."/>
        </authorList>
    </citation>
    <scope>NUCLEOTIDE SEQUENCE [LARGE SCALE GENOMIC DNA]</scope>
    <source>
        <strain evidence="1 3">HTSR1</strain>
    </source>
</reference>
<dbReference type="STRING" id="1873524.HSR6_1227"/>
<dbReference type="OrthoDB" id="64834at2157"/>
<sequence>MIETDELETESVLELAAEYADEHGIEDVVVASTSGATGEQAAEIFDLAARNLTVVGHAVGYSEPNEQEFDDRAREAIEAAGGTVFLGPMVFSNVGAAIKDRDGFSAHELVADVLRLFGQGTKVTLECVLAACDAGHVPAGKTVLAVAGTGDGADTVLAIKSANSRDLFEARILNVIAKPSDPENLFYW</sequence>
<keyword evidence="4" id="KW-1185">Reference proteome</keyword>
<reference evidence="4" key="2">
    <citation type="submission" date="2016-08" db="EMBL/GenBank/DDBJ databases">
        <title>Discovery of first anaerobic lithoheterotrophic haloarchae widely represented in hypersaline habitats.</title>
        <authorList>
            <person name="Sorokin D.Y."/>
            <person name="Kublanov I.V."/>
            <person name="Roman P."/>
            <person name="Sinninghe Damste J.S."/>
            <person name="Golyshin P.N."/>
            <person name="Rojo D."/>
            <person name="Ciordia S."/>
            <person name="Mena Md.C."/>
            <person name="Ferrer M."/>
            <person name="Smedile F."/>
            <person name="Messina E."/>
            <person name="La Cono V."/>
            <person name="Yakimov M.M."/>
        </authorList>
    </citation>
    <scope>NUCLEOTIDE SEQUENCE [LARGE SCALE GENOMIC DNA]</scope>
    <source>
        <strain evidence="4">HSR6</strain>
    </source>
</reference>
<evidence type="ECO:0000313" key="2">
    <source>
        <dbReference type="EMBL" id="APE95675.1"/>
    </source>
</evidence>
<proteinExistence type="predicted"/>